<keyword evidence="1" id="KW-1133">Transmembrane helix</keyword>
<dbReference type="EMBL" id="WMIE01000001">
    <property type="protein sequence ID" value="MTH76841.1"/>
    <property type="molecule type" value="Genomic_DNA"/>
</dbReference>
<name>A0A6L6JA14_9RHOB</name>
<evidence type="ECO:0000259" key="2">
    <source>
        <dbReference type="Pfam" id="PF00884"/>
    </source>
</evidence>
<keyword evidence="1" id="KW-0472">Membrane</keyword>
<dbReference type="RefSeq" id="WP_155094179.1">
    <property type="nucleotide sequence ID" value="NZ_WMIE01000001.1"/>
</dbReference>
<evidence type="ECO:0000313" key="3">
    <source>
        <dbReference type="EMBL" id="MTH76841.1"/>
    </source>
</evidence>
<dbReference type="OrthoDB" id="1376015at2"/>
<dbReference type="Pfam" id="PF00884">
    <property type="entry name" value="Sulfatase"/>
    <property type="match status" value="1"/>
</dbReference>
<feature type="transmembrane region" description="Helical" evidence="1">
    <location>
        <begin position="102"/>
        <end position="127"/>
    </location>
</feature>
<reference evidence="3 4" key="1">
    <citation type="submission" date="2019-11" db="EMBL/GenBank/DDBJ databases">
        <authorList>
            <person name="Dong K."/>
        </authorList>
    </citation>
    <scope>NUCLEOTIDE SEQUENCE [LARGE SCALE GENOMIC DNA]</scope>
    <source>
        <strain evidence="3 4">NBRC 111993</strain>
    </source>
</reference>
<dbReference type="AlphaFoldDB" id="A0A6L6JA14"/>
<feature type="transmembrane region" description="Helical" evidence="1">
    <location>
        <begin position="30"/>
        <end position="48"/>
    </location>
</feature>
<dbReference type="InterPro" id="IPR017850">
    <property type="entry name" value="Alkaline_phosphatase_core_sf"/>
</dbReference>
<evidence type="ECO:0000256" key="1">
    <source>
        <dbReference type="SAM" id="Phobius"/>
    </source>
</evidence>
<protein>
    <submittedName>
        <fullName evidence="3">Sulfatase</fullName>
    </submittedName>
</protein>
<keyword evidence="1" id="KW-0812">Transmembrane</keyword>
<dbReference type="Gene3D" id="3.40.720.10">
    <property type="entry name" value="Alkaline Phosphatase, subunit A"/>
    <property type="match status" value="1"/>
</dbReference>
<proteinExistence type="predicted"/>
<evidence type="ECO:0000313" key="4">
    <source>
        <dbReference type="Proteomes" id="UP000478183"/>
    </source>
</evidence>
<organism evidence="3 4">
    <name type="scientific">Paracoccus aestuariivivens</name>
    <dbReference type="NCBI Taxonomy" id="1820333"/>
    <lineage>
        <taxon>Bacteria</taxon>
        <taxon>Pseudomonadati</taxon>
        <taxon>Pseudomonadota</taxon>
        <taxon>Alphaproteobacteria</taxon>
        <taxon>Rhodobacterales</taxon>
        <taxon>Paracoccaceae</taxon>
        <taxon>Paracoccus</taxon>
    </lineage>
</organism>
<dbReference type="Proteomes" id="UP000478183">
    <property type="component" value="Unassembled WGS sequence"/>
</dbReference>
<dbReference type="SUPFAM" id="SSF53649">
    <property type="entry name" value="Alkaline phosphatase-like"/>
    <property type="match status" value="1"/>
</dbReference>
<accession>A0A6L6JA14</accession>
<feature type="transmembrane region" description="Helical" evidence="1">
    <location>
        <begin position="139"/>
        <end position="160"/>
    </location>
</feature>
<comment type="caution">
    <text evidence="3">The sequence shown here is derived from an EMBL/GenBank/DDBJ whole genome shotgun (WGS) entry which is preliminary data.</text>
</comment>
<feature type="domain" description="Sulfatase N-terminal" evidence="2">
    <location>
        <begin position="279"/>
        <end position="450"/>
    </location>
</feature>
<dbReference type="InterPro" id="IPR000917">
    <property type="entry name" value="Sulfatase_N"/>
</dbReference>
<feature type="transmembrane region" description="Helical" evidence="1">
    <location>
        <begin position="55"/>
        <end position="82"/>
    </location>
</feature>
<gene>
    <name evidence="3" type="ORF">GL286_03760</name>
</gene>
<sequence length="510" mass="55133">MIRKALPLLLAALLIHLALVLPNAPARLPWTMAGPPVELPLVLALLCITGARARFIVVPLLSILVILKIADLAMMGVLGRAFDPLADLPLIDAAMRLISGSLGVLAAVGVAVSAIVLAAIIVAGLWWATGRWAGVRWSAAQKFALFGVATAILLLGYPYAKASVYALSRIETARQTHAELRLLRVAADKDPFLSQNGLLSAIDRDVLVIFVESYGRGSFETPFYAERHLATLRQAEGRLAGAGLKMRSGFLRSPTQGGQSWLAHATFANGLWIKDQASYGTLLRSGRQGLFHYARRAGFSTLAVMPAITRAWPESASMGFDRVLAADDLGYRGKPFDWVTMPDQFTLAAIDRLVLGGKDRPRKFVQVALISSHAPWVPVPWMLSWDGLGDGTEFDAMTHASETPEVVWRDPVKVRESYRDALDYALQAVFGYVELHAADAPLIFVLGDHQTAQGIAPDGGRDVPLHVIGPQALVARTAAWGLQPGLVPPMADPIPMDRMRDLILGSFSDP</sequence>
<keyword evidence="4" id="KW-1185">Reference proteome</keyword>